<gene>
    <name evidence="3" type="ORF">RQM59_01500</name>
</gene>
<dbReference type="GO" id="GO:0004519">
    <property type="term" value="F:endonuclease activity"/>
    <property type="evidence" value="ECO:0007669"/>
    <property type="project" value="UniProtKB-KW"/>
</dbReference>
<comment type="caution">
    <text evidence="3">The sequence shown here is derived from an EMBL/GenBank/DDBJ whole genome shotgun (WGS) entry which is preliminary data.</text>
</comment>
<dbReference type="InterPro" id="IPR005135">
    <property type="entry name" value="Endo/exonuclease/phosphatase"/>
</dbReference>
<evidence type="ECO:0000259" key="2">
    <source>
        <dbReference type="Pfam" id="PF03372"/>
    </source>
</evidence>
<keyword evidence="4" id="KW-1185">Reference proteome</keyword>
<reference evidence="3 4" key="1">
    <citation type="submission" date="2023-09" db="EMBL/GenBank/DDBJ databases">
        <title>Novel taxa isolated from Blanes Bay.</title>
        <authorList>
            <person name="Rey-Velasco X."/>
            <person name="Lucena T."/>
        </authorList>
    </citation>
    <scope>NUCLEOTIDE SEQUENCE [LARGE SCALE GENOMIC DNA]</scope>
    <source>
        <strain evidence="3 4">S356</strain>
    </source>
</reference>
<feature type="domain" description="Endonuclease/exonuclease/phosphatase" evidence="2">
    <location>
        <begin position="45"/>
        <end position="236"/>
    </location>
</feature>
<protein>
    <submittedName>
        <fullName evidence="3">Endonuclease/exonuclease/phosphatase family protein</fullName>
    </submittedName>
</protein>
<keyword evidence="1" id="KW-0175">Coiled coil</keyword>
<dbReference type="Gene3D" id="3.60.10.10">
    <property type="entry name" value="Endonuclease/exonuclease/phosphatase"/>
    <property type="match status" value="1"/>
</dbReference>
<dbReference type="SUPFAM" id="SSF56219">
    <property type="entry name" value="DNase I-like"/>
    <property type="match status" value="1"/>
</dbReference>
<sequence length="384" mass="44393">MRYYTLKRDIKSDRKQLVVDNILKLKRSLENNIPKKRLDANLLIATWNIRDFDSNKFGHGPRLAESFYYIAQIISAFDLVAVQEVSKDLRALNKLMFVLGPQWDFITTDVTSGRSGNQERMTFIYDTRRVSFKNVAGEVVLPKNRLIKGDVQFARTPFVVSFQSGWSKFSLCTVHIYFGADSGAKLERRKSEIEGIAKFLKKKADNDKQTLIVLGDFNIVDHEHETMKKLIKNGFDIPEQIRNKPVGTNTFQTKHYDQIGIRSKSEFFKLGENNDSAGAINFYRSVMRKNQFDEYREFVEKSVSKQIANKKQTLTKLEAKATPDLEKIQNAKEALADLEGVLASDQKLLNYYYKVWKTFQISDHLPMWVEIKTDHSTTYLESIP</sequence>
<keyword evidence="3" id="KW-0540">Nuclease</keyword>
<organism evidence="3 4">
    <name type="scientific">Asprobacillus argus</name>
    <dbReference type="NCBI Taxonomy" id="3076534"/>
    <lineage>
        <taxon>Bacteria</taxon>
        <taxon>Pseudomonadati</taxon>
        <taxon>Bacteroidota</taxon>
        <taxon>Flavobacteriia</taxon>
        <taxon>Flavobacteriales</taxon>
        <taxon>Flavobacteriaceae</taxon>
        <taxon>Asprobacillus</taxon>
    </lineage>
</organism>
<dbReference type="PANTHER" id="PTHR11371">
    <property type="entry name" value="DEOXYRIBONUCLEASE"/>
    <property type="match status" value="1"/>
</dbReference>
<dbReference type="PANTHER" id="PTHR11371:SF31">
    <property type="entry name" value="EXTRACELLULAR NUCLEASE"/>
    <property type="match status" value="1"/>
</dbReference>
<dbReference type="RefSeq" id="WP_349240286.1">
    <property type="nucleotide sequence ID" value="NZ_JAVTTO010000001.1"/>
</dbReference>
<dbReference type="Proteomes" id="UP001257277">
    <property type="component" value="Unassembled WGS sequence"/>
</dbReference>
<dbReference type="EMBL" id="JAVTTO010000001">
    <property type="protein sequence ID" value="MDT7831032.1"/>
    <property type="molecule type" value="Genomic_DNA"/>
</dbReference>
<dbReference type="Pfam" id="PF03372">
    <property type="entry name" value="Exo_endo_phos"/>
    <property type="match status" value="1"/>
</dbReference>
<proteinExistence type="predicted"/>
<evidence type="ECO:0000313" key="3">
    <source>
        <dbReference type="EMBL" id="MDT7831032.1"/>
    </source>
</evidence>
<evidence type="ECO:0000256" key="1">
    <source>
        <dbReference type="SAM" id="Coils"/>
    </source>
</evidence>
<evidence type="ECO:0000313" key="4">
    <source>
        <dbReference type="Proteomes" id="UP001257277"/>
    </source>
</evidence>
<keyword evidence="3" id="KW-0378">Hydrolase</keyword>
<name>A0ABU3LBX3_9FLAO</name>
<dbReference type="CDD" id="cd10283">
    <property type="entry name" value="MnuA_DNase1-like"/>
    <property type="match status" value="1"/>
</dbReference>
<accession>A0ABU3LBX3</accession>
<keyword evidence="3" id="KW-0255">Endonuclease</keyword>
<feature type="coiled-coil region" evidence="1">
    <location>
        <begin position="300"/>
        <end position="348"/>
    </location>
</feature>
<dbReference type="InterPro" id="IPR036691">
    <property type="entry name" value="Endo/exonu/phosph_ase_sf"/>
</dbReference>